<keyword evidence="2" id="KW-0472">Membrane</keyword>
<sequence length="613" mass="70096">MSAQDSSGLRNEPYVDLLLSVSKKYRFRQPDSVLIYAQKALGISKKLNYKKGELLALNGIAGYYTDIGDNDNASRYYNRINEFIKQEKDDAVKVEFYKTFAIQSIISGNEEKALELSFKAINICKKRGFAAEEATIRHNLGYMYTGIGMYSEADVQYHLADSLHLSINNFSQAARSKSNIALNALKVDNFLKAKTYAFTSLKQFISDNDPLWSSRSYRSLGNYYFKINSLDSAAYYTFKSDSILKLTVNPYDWVLVGNLLSKINLKRGDLACATFYADSTQKLASQLKDTSGIIESLQTKFKIAMKNNATKKALEYKLEAEKLSNKLDYNRRIVRLGLIKTNLDLKSQEELIALENERIKSQNQYVKLASFFLLIIIIGIGIIFYNKILAQLKKQENLVVQNTQKAEMFSKIGKNLESPIENLKVFLSNSEMDKLNAEQLEKTISDLKQKLDKSETELTTLLHWAKSNLENNQNTSDKVEITSFLSKALEEYSKLPESISFEFKVLANNITLELNKKHLALVIKNTLKIFTEDALTSQKLIIEQLVENNKLTLKFYLKNLIKNHRQEKAINQKIRNLDLNIIGDLTTKNNGEILVDYHQKAQIKQLRLKFPMV</sequence>
<feature type="transmembrane region" description="Helical" evidence="2">
    <location>
        <begin position="365"/>
        <end position="385"/>
    </location>
</feature>
<evidence type="ECO:0008006" key="5">
    <source>
        <dbReference type="Google" id="ProtNLM"/>
    </source>
</evidence>
<dbReference type="EMBL" id="MTBC01000004">
    <property type="protein sequence ID" value="OQD43011.1"/>
    <property type="molecule type" value="Genomic_DNA"/>
</dbReference>
<protein>
    <recommendedName>
        <fullName evidence="5">MalT-like TPR region domain-containing protein</fullName>
    </recommendedName>
</protein>
<dbReference type="SUPFAM" id="SSF48452">
    <property type="entry name" value="TPR-like"/>
    <property type="match status" value="2"/>
</dbReference>
<dbReference type="RefSeq" id="WP_080318798.1">
    <property type="nucleotide sequence ID" value="NZ_MTBC01000004.1"/>
</dbReference>
<keyword evidence="2" id="KW-0812">Transmembrane</keyword>
<dbReference type="Gene3D" id="1.25.40.10">
    <property type="entry name" value="Tetratricopeptide repeat domain"/>
    <property type="match status" value="3"/>
</dbReference>
<dbReference type="AlphaFoldDB" id="A0A1V6LS49"/>
<dbReference type="Proteomes" id="UP000191680">
    <property type="component" value="Unassembled WGS sequence"/>
</dbReference>
<reference evidence="3 4" key="1">
    <citation type="submission" date="2016-12" db="EMBL/GenBank/DDBJ databases">
        <authorList>
            <person name="Song W.-J."/>
            <person name="Kurnit D.M."/>
        </authorList>
    </citation>
    <scope>NUCLEOTIDE SEQUENCE [LARGE SCALE GENOMIC DNA]</scope>
    <source>
        <strain evidence="3 4">HSG9</strain>
    </source>
</reference>
<gene>
    <name evidence="3" type="ORF">BUL40_07920</name>
</gene>
<evidence type="ECO:0000313" key="3">
    <source>
        <dbReference type="EMBL" id="OQD43011.1"/>
    </source>
</evidence>
<evidence type="ECO:0000256" key="1">
    <source>
        <dbReference type="SAM" id="Coils"/>
    </source>
</evidence>
<comment type="caution">
    <text evidence="3">The sequence shown here is derived from an EMBL/GenBank/DDBJ whole genome shotgun (WGS) entry which is preliminary data.</text>
</comment>
<dbReference type="OrthoDB" id="1223659at2"/>
<evidence type="ECO:0000313" key="4">
    <source>
        <dbReference type="Proteomes" id="UP000191680"/>
    </source>
</evidence>
<organism evidence="3 4">
    <name type="scientific">Croceivirga radicis</name>
    <dbReference type="NCBI Taxonomy" id="1929488"/>
    <lineage>
        <taxon>Bacteria</taxon>
        <taxon>Pseudomonadati</taxon>
        <taxon>Bacteroidota</taxon>
        <taxon>Flavobacteriia</taxon>
        <taxon>Flavobacteriales</taxon>
        <taxon>Flavobacteriaceae</taxon>
        <taxon>Croceivirga</taxon>
    </lineage>
</organism>
<proteinExistence type="predicted"/>
<keyword evidence="1" id="KW-0175">Coiled coil</keyword>
<keyword evidence="4" id="KW-1185">Reference proteome</keyword>
<dbReference type="InterPro" id="IPR011990">
    <property type="entry name" value="TPR-like_helical_dom_sf"/>
</dbReference>
<name>A0A1V6LS49_9FLAO</name>
<feature type="coiled-coil region" evidence="1">
    <location>
        <begin position="430"/>
        <end position="457"/>
    </location>
</feature>
<accession>A0A1V6LS49</accession>
<evidence type="ECO:0000256" key="2">
    <source>
        <dbReference type="SAM" id="Phobius"/>
    </source>
</evidence>
<keyword evidence="2" id="KW-1133">Transmembrane helix</keyword>